<evidence type="ECO:0000256" key="1">
    <source>
        <dbReference type="ARBA" id="ARBA00007320"/>
    </source>
</evidence>
<dbReference type="InterPro" id="IPR021131">
    <property type="entry name" value="Ribosomal_uL15/eL18"/>
</dbReference>
<evidence type="ECO:0000256" key="2">
    <source>
        <dbReference type="ARBA" id="ARBA00022980"/>
    </source>
</evidence>
<name>A0AAN8EQX9_9EURO</name>
<dbReference type="InterPro" id="IPR030878">
    <property type="entry name" value="Ribosomal_uL15"/>
</dbReference>
<dbReference type="Proteomes" id="UP001316803">
    <property type="component" value="Unassembled WGS sequence"/>
</dbReference>
<dbReference type="Gene3D" id="3.100.10.10">
    <property type="match status" value="1"/>
</dbReference>
<dbReference type="PANTHER" id="PTHR12934">
    <property type="entry name" value="50S RIBOSOMAL PROTEIN L15"/>
    <property type="match status" value="1"/>
</dbReference>
<dbReference type="SUPFAM" id="SSF52080">
    <property type="entry name" value="Ribosomal proteins L15p and L18e"/>
    <property type="match status" value="1"/>
</dbReference>
<dbReference type="AlphaFoldDB" id="A0AAN8EQX9"/>
<organism evidence="6 7">
    <name type="scientific">Knufia fluminis</name>
    <dbReference type="NCBI Taxonomy" id="191047"/>
    <lineage>
        <taxon>Eukaryota</taxon>
        <taxon>Fungi</taxon>
        <taxon>Dikarya</taxon>
        <taxon>Ascomycota</taxon>
        <taxon>Pezizomycotina</taxon>
        <taxon>Eurotiomycetes</taxon>
        <taxon>Chaetothyriomycetidae</taxon>
        <taxon>Chaetothyriales</taxon>
        <taxon>Trichomeriaceae</taxon>
        <taxon>Knufia</taxon>
    </lineage>
</organism>
<dbReference type="GO" id="GO:0005762">
    <property type="term" value="C:mitochondrial large ribosomal subunit"/>
    <property type="evidence" value="ECO:0007669"/>
    <property type="project" value="TreeGrafter"/>
</dbReference>
<keyword evidence="7" id="KW-1185">Reference proteome</keyword>
<dbReference type="GO" id="GO:0003735">
    <property type="term" value="F:structural constituent of ribosome"/>
    <property type="evidence" value="ECO:0007669"/>
    <property type="project" value="InterPro"/>
</dbReference>
<keyword evidence="2" id="KW-0689">Ribosomal protein</keyword>
<evidence type="ECO:0000259" key="5">
    <source>
        <dbReference type="Pfam" id="PF00828"/>
    </source>
</evidence>
<feature type="compositionally biased region" description="Basic and acidic residues" evidence="4">
    <location>
        <begin position="300"/>
        <end position="310"/>
    </location>
</feature>
<dbReference type="InterPro" id="IPR036227">
    <property type="entry name" value="Ribosomal_uL15/eL18_sf"/>
</dbReference>
<proteinExistence type="inferred from homology"/>
<evidence type="ECO:0000313" key="6">
    <source>
        <dbReference type="EMBL" id="KAK5952081.1"/>
    </source>
</evidence>
<dbReference type="PANTHER" id="PTHR12934:SF11">
    <property type="entry name" value="LARGE RIBOSOMAL SUBUNIT PROTEIN UL15M"/>
    <property type="match status" value="1"/>
</dbReference>
<protein>
    <submittedName>
        <fullName evidence="6">YmL10</fullName>
    </submittedName>
</protein>
<feature type="domain" description="Large ribosomal subunit protein uL15/eL18" evidence="5">
    <location>
        <begin position="110"/>
        <end position="186"/>
    </location>
</feature>
<keyword evidence="3" id="KW-0687">Ribonucleoprotein</keyword>
<comment type="caution">
    <text evidence="6">The sequence shown here is derived from an EMBL/GenBank/DDBJ whole genome shotgun (WGS) entry which is preliminary data.</text>
</comment>
<dbReference type="Pfam" id="PF00828">
    <property type="entry name" value="Ribosomal_L27A"/>
    <property type="match status" value="1"/>
</dbReference>
<feature type="compositionally biased region" description="Gly residues" evidence="4">
    <location>
        <begin position="58"/>
        <end position="70"/>
    </location>
</feature>
<dbReference type="NCBIfam" id="TIGR01071">
    <property type="entry name" value="rplO_bact"/>
    <property type="match status" value="1"/>
</dbReference>
<dbReference type="HAMAP" id="MF_01341">
    <property type="entry name" value="Ribosomal_uL15"/>
    <property type="match status" value="1"/>
</dbReference>
<feature type="region of interest" description="Disordered" evidence="4">
    <location>
        <begin position="291"/>
        <end position="310"/>
    </location>
</feature>
<gene>
    <name evidence="6" type="primary">MRPL10</name>
    <name evidence="6" type="ORF">OHC33_006968</name>
</gene>
<dbReference type="GO" id="GO:0006412">
    <property type="term" value="P:translation"/>
    <property type="evidence" value="ECO:0007669"/>
    <property type="project" value="InterPro"/>
</dbReference>
<reference evidence="6 7" key="1">
    <citation type="submission" date="2022-12" db="EMBL/GenBank/DDBJ databases">
        <title>Genomic features and morphological characterization of a novel Knufia sp. strain isolated from spacecraft assembly facility.</title>
        <authorList>
            <person name="Teixeira M."/>
            <person name="Chander A.M."/>
            <person name="Stajich J.E."/>
            <person name="Venkateswaran K."/>
        </authorList>
    </citation>
    <scope>NUCLEOTIDE SEQUENCE [LARGE SCALE GENOMIC DNA]</scope>
    <source>
        <strain evidence="6 7">FJI-L2-BK-P2</strain>
    </source>
</reference>
<dbReference type="FunFam" id="3.100.10.10:FF:000011">
    <property type="entry name" value="50S ribosomal subunit protein L15"/>
    <property type="match status" value="1"/>
</dbReference>
<evidence type="ECO:0000313" key="7">
    <source>
        <dbReference type="Proteomes" id="UP001316803"/>
    </source>
</evidence>
<evidence type="ECO:0000256" key="4">
    <source>
        <dbReference type="SAM" id="MobiDB-lite"/>
    </source>
</evidence>
<dbReference type="EMBL" id="JAKLMC020000017">
    <property type="protein sequence ID" value="KAK5952081.1"/>
    <property type="molecule type" value="Genomic_DNA"/>
</dbReference>
<dbReference type="InterPro" id="IPR005749">
    <property type="entry name" value="Ribosomal_uL15_bac-type"/>
</dbReference>
<evidence type="ECO:0000256" key="3">
    <source>
        <dbReference type="ARBA" id="ARBA00023274"/>
    </source>
</evidence>
<sequence length="310" mass="34405">MPPRIPMLLAQAVSRPSTTIASFLIPFVHLQTRSASILSSLSDTPGAYNKKIRRGRGASSGKGKTSGRGQKGQKARGKVPKQFNGGQTKEGVTHGKFGFKNTVHQVDLQEVNLDKIQTWISQSRLDPSRPITLKELCRAKVIGQVKDGVKLLARGATELTQPIHVVVSRASQSAIQAVEAAGGSVTTRFYTERAIKRIKQGVMHPYISLRWDPTAIGNTNLIPDKGFGMAPEERVTGLGYQYRLPDPTSRKELEYYRDVKNRGYLSHMVQEGQGASLFWKPPMSEEDLAKLKRKNTNSADARRKEENKLW</sequence>
<feature type="region of interest" description="Disordered" evidence="4">
    <location>
        <begin position="46"/>
        <end position="93"/>
    </location>
</feature>
<comment type="similarity">
    <text evidence="1">Belongs to the universal ribosomal protein uL15 family.</text>
</comment>
<accession>A0AAN8EQX9</accession>